<feature type="active site" description="Proton donor" evidence="7">
    <location>
        <position position="181"/>
    </location>
</feature>
<evidence type="ECO:0000256" key="7">
    <source>
        <dbReference type="PROSITE-ProRule" id="PRU01393"/>
    </source>
</evidence>
<sequence>MSTSQSGNYGRRKHYIPLESNPEVFTELIHTLGVSSSLSFQDVYSLDDPDLLSLVPRPVFGLVLIFPAMEDYDKVLEEDKKTRPNAYTGKGEDEPVIWFEQTIGNACGLYGLLHCICNGQARQYLKPDSTISNLLKICVPLDPTERALALEASEKVEYAHAHAGKSGHTAAPDPKDDVEHHYVAFVTSNTGNGDVYEMDGMKQGPLKTDVTLKEGEDLLTEAGRNLIKAFIEREQGRSIGFSLMALVKT</sequence>
<evidence type="ECO:0000313" key="10">
    <source>
        <dbReference type="EMBL" id="GAW02758.1"/>
    </source>
</evidence>
<evidence type="ECO:0000256" key="1">
    <source>
        <dbReference type="ARBA" id="ARBA00000707"/>
    </source>
</evidence>
<dbReference type="InterPro" id="IPR036959">
    <property type="entry name" value="Peptidase_C12_UCH_sf"/>
</dbReference>
<dbReference type="FunFam" id="3.40.532.10:FF:000006">
    <property type="entry name" value="Ubiquitin carboxyl-terminal hydrolase"/>
    <property type="match status" value="1"/>
</dbReference>
<dbReference type="OrthoDB" id="427186at2759"/>
<dbReference type="SUPFAM" id="SSF54001">
    <property type="entry name" value="Cysteine proteinases"/>
    <property type="match status" value="1"/>
</dbReference>
<dbReference type="GO" id="GO:0006511">
    <property type="term" value="P:ubiquitin-dependent protein catabolic process"/>
    <property type="evidence" value="ECO:0007669"/>
    <property type="project" value="UniProtKB-UniRule"/>
</dbReference>
<protein>
    <recommendedName>
        <fullName evidence="8">Ubiquitin carboxyl-terminal hydrolase</fullName>
        <ecNumber evidence="8">3.4.19.12</ecNumber>
    </recommendedName>
</protein>
<dbReference type="PANTHER" id="PTHR10589:SF17">
    <property type="entry name" value="UBIQUITIN CARBOXYL-TERMINAL HYDROLASE"/>
    <property type="match status" value="1"/>
</dbReference>
<comment type="caution">
    <text evidence="10">The sequence shown here is derived from an EMBL/GenBank/DDBJ whole genome shotgun (WGS) entry which is preliminary data.</text>
</comment>
<reference evidence="10 11" key="1">
    <citation type="submission" date="2016-08" db="EMBL/GenBank/DDBJ databases">
        <authorList>
            <consortium name="Lentinula edodes genome sequencing consortium"/>
            <person name="Sakamoto Y."/>
            <person name="Nakade K."/>
            <person name="Sato S."/>
            <person name="Yoshida Y."/>
            <person name="Miyazaki K."/>
            <person name="Natsume S."/>
            <person name="Konno N."/>
        </authorList>
    </citation>
    <scope>NUCLEOTIDE SEQUENCE [LARGE SCALE GENOMIC DNA]</scope>
    <source>
        <strain evidence="10 11">NBRC 111202</strain>
    </source>
</reference>
<organism evidence="10 11">
    <name type="scientific">Lentinula edodes</name>
    <name type="common">Shiitake mushroom</name>
    <name type="synonym">Lentinus edodes</name>
    <dbReference type="NCBI Taxonomy" id="5353"/>
    <lineage>
        <taxon>Eukaryota</taxon>
        <taxon>Fungi</taxon>
        <taxon>Dikarya</taxon>
        <taxon>Basidiomycota</taxon>
        <taxon>Agaricomycotina</taxon>
        <taxon>Agaricomycetes</taxon>
        <taxon>Agaricomycetidae</taxon>
        <taxon>Agaricales</taxon>
        <taxon>Marasmiineae</taxon>
        <taxon>Omphalotaceae</taxon>
        <taxon>Lentinula</taxon>
    </lineage>
</organism>
<evidence type="ECO:0000256" key="8">
    <source>
        <dbReference type="RuleBase" id="RU361215"/>
    </source>
</evidence>
<comment type="catalytic activity">
    <reaction evidence="1 7 8">
        <text>Thiol-dependent hydrolysis of ester, thioester, amide, peptide and isopeptide bonds formed by the C-terminal Gly of ubiquitin (a 76-residue protein attached to proteins as an intracellular targeting signal).</text>
        <dbReference type="EC" id="3.4.19.12"/>
    </reaction>
</comment>
<dbReference type="InterPro" id="IPR038765">
    <property type="entry name" value="Papain-like_cys_pep_sf"/>
</dbReference>
<reference evidence="10 11" key="2">
    <citation type="submission" date="2017-02" db="EMBL/GenBank/DDBJ databases">
        <title>A genome survey and senescence transcriptome analysis in Lentinula edodes.</title>
        <authorList>
            <person name="Sakamoto Y."/>
            <person name="Nakade K."/>
            <person name="Sato S."/>
            <person name="Yoshida Y."/>
            <person name="Miyazaki K."/>
            <person name="Natsume S."/>
            <person name="Konno N."/>
        </authorList>
    </citation>
    <scope>NUCLEOTIDE SEQUENCE [LARGE SCALE GENOMIC DNA]</scope>
    <source>
        <strain evidence="10 11">NBRC 111202</strain>
    </source>
</reference>
<feature type="site" description="Transition state stabilizer" evidence="7">
    <location>
        <position position="101"/>
    </location>
</feature>
<dbReference type="EC" id="3.4.19.12" evidence="8"/>
<feature type="active site" description="Nucleophile" evidence="7">
    <location>
        <position position="107"/>
    </location>
</feature>
<evidence type="ECO:0000256" key="2">
    <source>
        <dbReference type="ARBA" id="ARBA00009326"/>
    </source>
</evidence>
<dbReference type="EMBL" id="BDGU01000112">
    <property type="protein sequence ID" value="GAW02758.1"/>
    <property type="molecule type" value="Genomic_DNA"/>
</dbReference>
<keyword evidence="3 7" id="KW-0645">Protease</keyword>
<feature type="domain" description="UCH catalytic" evidence="9">
    <location>
        <begin position="14"/>
        <end position="248"/>
    </location>
</feature>
<dbReference type="STRING" id="5353.A0A1Q3E6B2"/>
<name>A0A1Q3E6B2_LENED</name>
<evidence type="ECO:0000256" key="4">
    <source>
        <dbReference type="ARBA" id="ARBA00022786"/>
    </source>
</evidence>
<dbReference type="Gene3D" id="3.40.532.10">
    <property type="entry name" value="Peptidase C12, ubiquitin carboxyl-terminal hydrolase"/>
    <property type="match status" value="1"/>
</dbReference>
<gene>
    <name evidence="10" type="ORF">LENED_004426</name>
</gene>
<accession>A0A1Q3E6B2</accession>
<keyword evidence="11" id="KW-1185">Reference proteome</keyword>
<comment type="similarity">
    <text evidence="2 7 8">Belongs to the peptidase C12 family.</text>
</comment>
<evidence type="ECO:0000313" key="11">
    <source>
        <dbReference type="Proteomes" id="UP000188533"/>
    </source>
</evidence>
<keyword evidence="5 7" id="KW-0378">Hydrolase</keyword>
<proteinExistence type="inferred from homology"/>
<dbReference type="Pfam" id="PF01088">
    <property type="entry name" value="Peptidase_C12"/>
    <property type="match status" value="1"/>
</dbReference>
<dbReference type="PRINTS" id="PR00707">
    <property type="entry name" value="UBCTHYDRLASE"/>
</dbReference>
<evidence type="ECO:0000259" key="9">
    <source>
        <dbReference type="PROSITE" id="PS52048"/>
    </source>
</evidence>
<keyword evidence="6 7" id="KW-0788">Thiol protease</keyword>
<dbReference type="CDD" id="cd09616">
    <property type="entry name" value="Peptidase_C12_UCH_L1_L3"/>
    <property type="match status" value="1"/>
</dbReference>
<dbReference type="Proteomes" id="UP000188533">
    <property type="component" value="Unassembled WGS sequence"/>
</dbReference>
<dbReference type="GO" id="GO:0016579">
    <property type="term" value="P:protein deubiquitination"/>
    <property type="evidence" value="ECO:0007669"/>
    <property type="project" value="TreeGrafter"/>
</dbReference>
<dbReference type="PROSITE" id="PS52048">
    <property type="entry name" value="UCH_DOMAIN"/>
    <property type="match status" value="1"/>
</dbReference>
<evidence type="ECO:0000256" key="3">
    <source>
        <dbReference type="ARBA" id="ARBA00022670"/>
    </source>
</evidence>
<keyword evidence="4 7" id="KW-0833">Ubl conjugation pathway</keyword>
<evidence type="ECO:0000256" key="6">
    <source>
        <dbReference type="ARBA" id="ARBA00022807"/>
    </source>
</evidence>
<dbReference type="AlphaFoldDB" id="A0A1Q3E6B2"/>
<dbReference type="GO" id="GO:0005737">
    <property type="term" value="C:cytoplasm"/>
    <property type="evidence" value="ECO:0007669"/>
    <property type="project" value="TreeGrafter"/>
</dbReference>
<dbReference type="GO" id="GO:0004843">
    <property type="term" value="F:cysteine-type deubiquitinase activity"/>
    <property type="evidence" value="ECO:0007669"/>
    <property type="project" value="UniProtKB-UniRule"/>
</dbReference>
<evidence type="ECO:0000256" key="5">
    <source>
        <dbReference type="ARBA" id="ARBA00022801"/>
    </source>
</evidence>
<feature type="site" description="Important for enzyme activity" evidence="7">
    <location>
        <position position="199"/>
    </location>
</feature>
<dbReference type="InterPro" id="IPR001578">
    <property type="entry name" value="Peptidase_C12_UCH"/>
</dbReference>
<dbReference type="PANTHER" id="PTHR10589">
    <property type="entry name" value="UBIQUITIN CARBOXYL-TERMINAL HYDROLASE"/>
    <property type="match status" value="1"/>
</dbReference>